<name>A0A0A1YMT1_9PSED</name>
<dbReference type="Proteomes" id="UP000030063">
    <property type="component" value="Unassembled WGS sequence"/>
</dbReference>
<dbReference type="eggNOG" id="COG0834">
    <property type="taxonomic scope" value="Bacteria"/>
</dbReference>
<dbReference type="STRING" id="1395571.TMS3_0104690"/>
<dbReference type="Pfam" id="PF00497">
    <property type="entry name" value="SBP_bac_3"/>
    <property type="match status" value="1"/>
</dbReference>
<accession>A0A0A1YMT1</accession>
<evidence type="ECO:0000259" key="1">
    <source>
        <dbReference type="Pfam" id="PF00497"/>
    </source>
</evidence>
<dbReference type="AlphaFoldDB" id="A0A0A1YMT1"/>
<sequence length="249" mass="28330">MLLSASSWAFTLCIEDIDYPPFTLSNERDEQTGLLIEMVQLAVAENDDAIMVLRYPWKRCIDKLRKGQVDALLAAIWSPERDAWGAFPKYPDQPLTAPDRRLRLWSEEYRVFVPLQGTLRYDGEHFTGLQTGIGAPPGYVVWQRLKDAGALNGSVLQPKAGLRLVALNRLDGYIAEYNIGLHQLQALGISEQVTLLPQVYHADDAYLVFSHQFQRAQPQLTQAIWQSLGKIRRQHGKRLLAKYRSTQKP</sequence>
<protein>
    <recommendedName>
        <fullName evidence="1">Solute-binding protein family 3/N-terminal domain-containing protein</fullName>
    </recommendedName>
</protein>
<dbReference type="EMBL" id="AWSQ01000001">
    <property type="protein sequence ID" value="KFX71232.1"/>
    <property type="molecule type" value="Genomic_DNA"/>
</dbReference>
<dbReference type="RefSeq" id="WP_025164069.1">
    <property type="nucleotide sequence ID" value="NZ_AWSQ01000001.1"/>
</dbReference>
<evidence type="ECO:0000313" key="2">
    <source>
        <dbReference type="EMBL" id="KFX71232.1"/>
    </source>
</evidence>
<feature type="domain" description="Solute-binding protein family 3/N-terminal" evidence="1">
    <location>
        <begin position="16"/>
        <end position="243"/>
    </location>
</feature>
<dbReference type="InterPro" id="IPR001638">
    <property type="entry name" value="Solute-binding_3/MltF_N"/>
</dbReference>
<dbReference type="OrthoDB" id="6118698at2"/>
<gene>
    <name evidence="2" type="ORF">TMS3_0104690</name>
</gene>
<evidence type="ECO:0000313" key="3">
    <source>
        <dbReference type="Proteomes" id="UP000030063"/>
    </source>
</evidence>
<proteinExistence type="predicted"/>
<comment type="caution">
    <text evidence="2">The sequence shown here is derived from an EMBL/GenBank/DDBJ whole genome shotgun (WGS) entry which is preliminary data.</text>
</comment>
<dbReference type="SUPFAM" id="SSF53850">
    <property type="entry name" value="Periplasmic binding protein-like II"/>
    <property type="match status" value="1"/>
</dbReference>
<organism evidence="2 3">
    <name type="scientific">Pseudomonas taeanensis MS-3</name>
    <dbReference type="NCBI Taxonomy" id="1395571"/>
    <lineage>
        <taxon>Bacteria</taxon>
        <taxon>Pseudomonadati</taxon>
        <taxon>Pseudomonadota</taxon>
        <taxon>Gammaproteobacteria</taxon>
        <taxon>Pseudomonadales</taxon>
        <taxon>Pseudomonadaceae</taxon>
        <taxon>Pseudomonas</taxon>
    </lineage>
</organism>
<dbReference type="Gene3D" id="3.40.190.10">
    <property type="entry name" value="Periplasmic binding protein-like II"/>
    <property type="match status" value="1"/>
</dbReference>
<keyword evidence="3" id="KW-1185">Reference proteome</keyword>
<reference evidence="2 3" key="1">
    <citation type="journal article" date="2014" name="Genome Announc.">
        <title>Draft Genome Sequence of Petroleum Oil-Degrading Marine Bacterium Pseudomonas taeanensis Strain MS-3, Isolated from a Crude Oil-Contaminated Seashore.</title>
        <authorList>
            <person name="Lee S.Y."/>
            <person name="Kim S.H."/>
            <person name="Lee D.G."/>
            <person name="Shin S."/>
            <person name="Yun S.H."/>
            <person name="Choi C.W."/>
            <person name="Chung Y.H."/>
            <person name="Choi J.S."/>
            <person name="Kahng H.Y."/>
            <person name="Kim S.I."/>
        </authorList>
    </citation>
    <scope>NUCLEOTIDE SEQUENCE [LARGE SCALE GENOMIC DNA]</scope>
    <source>
        <strain evidence="2 3">MS-3</strain>
    </source>
</reference>